<keyword evidence="2" id="KW-1185">Reference proteome</keyword>
<name>A0A494WUW4_CLOS5</name>
<accession>A0A494WUW4</accession>
<dbReference type="OrthoDB" id="2063421at2"/>
<dbReference type="GeneID" id="62697173"/>
<proteinExistence type="predicted"/>
<dbReference type="RefSeq" id="WP_130574621.1">
    <property type="nucleotide sequence ID" value="NZ_CP036170.1"/>
</dbReference>
<reference evidence="1 2" key="1">
    <citation type="journal article" date="2019" name="Appl. Environ. Microbiol.">
        <title>Clostridium scindens ATCC 35704: integration of nutritional requirements, the complete genome sequence, and global transcriptional responses to bile acids.</title>
        <authorList>
            <person name="Devendran S."/>
            <person name="Shrestha R."/>
            <person name="Alves J.M.P."/>
            <person name="Wolf P.G."/>
            <person name="Ly L."/>
            <person name="Hernandez A.G."/>
            <person name="Mendez-Garcia C."/>
            <person name="Inboden A."/>
            <person name="Wiley J."/>
            <person name="Paul O."/>
            <person name="Allen A."/>
            <person name="Springer E."/>
            <person name="Wright C.L."/>
            <person name="Fields C.J."/>
            <person name="Daniel S.L."/>
            <person name="Ridlon J.M."/>
        </authorList>
    </citation>
    <scope>NUCLEOTIDE SEQUENCE [LARGE SCALE GENOMIC DNA]</scope>
    <source>
        <strain evidence="1 2">ATCC 35704</strain>
    </source>
</reference>
<dbReference type="Proteomes" id="UP000289664">
    <property type="component" value="Chromosome"/>
</dbReference>
<dbReference type="AlphaFoldDB" id="A0A494WUW4"/>
<evidence type="ECO:0000313" key="2">
    <source>
        <dbReference type="Proteomes" id="UP000289664"/>
    </source>
</evidence>
<protein>
    <submittedName>
        <fullName evidence="1">Uncharacterized protein</fullName>
    </submittedName>
</protein>
<gene>
    <name evidence="1" type="ORF">HDCHBGLK_02987</name>
</gene>
<organism evidence="1 2">
    <name type="scientific">Clostridium scindens (strain ATCC 35704 / DSM 5676 / VPI 13733 / 19)</name>
    <dbReference type="NCBI Taxonomy" id="411468"/>
    <lineage>
        <taxon>Bacteria</taxon>
        <taxon>Bacillati</taxon>
        <taxon>Bacillota</taxon>
        <taxon>Clostridia</taxon>
        <taxon>Lachnospirales</taxon>
        <taxon>Lachnospiraceae</taxon>
    </lineage>
</organism>
<dbReference type="KEGG" id="csci:HDCHBGLK_02987"/>
<sequence>MFFKQAVLKRMLKAAYKGAGLTVGHDAGNEEGGPEGYYISSGWWIIWFLADTMPKEAKAAVIELCGDLPGPGEVFKATKDMGNQYEIEQKEVYNLPAAFKKCDCRFNVTKLLGQQGDKVIRFIQEDGSTRHVTAISEIFMNLIDPAAVDYDNGEYEPFGPVALCPTSPFMYWGNNQCYLMAGVRTAEEGEEADFWKFLEGTEIL</sequence>
<evidence type="ECO:0000313" key="1">
    <source>
        <dbReference type="EMBL" id="QBF75576.1"/>
    </source>
</evidence>
<dbReference type="EMBL" id="CP036170">
    <property type="protein sequence ID" value="QBF75576.1"/>
    <property type="molecule type" value="Genomic_DNA"/>
</dbReference>